<proteinExistence type="predicted"/>
<evidence type="ECO:0000313" key="1">
    <source>
        <dbReference type="EMBL" id="NJP37908.1"/>
    </source>
</evidence>
<organism evidence="1 2">
    <name type="scientific">Alkalicoccus luteus</name>
    <dbReference type="NCBI Taxonomy" id="1237094"/>
    <lineage>
        <taxon>Bacteria</taxon>
        <taxon>Bacillati</taxon>
        <taxon>Bacillota</taxon>
        <taxon>Bacilli</taxon>
        <taxon>Bacillales</taxon>
        <taxon>Bacillaceae</taxon>
        <taxon>Alkalicoccus</taxon>
    </lineage>
</organism>
<keyword evidence="2" id="KW-1185">Reference proteome</keyword>
<protein>
    <submittedName>
        <fullName evidence="1">Uncharacterized protein</fullName>
    </submittedName>
</protein>
<reference evidence="1 2" key="1">
    <citation type="submission" date="2020-03" db="EMBL/GenBank/DDBJ databases">
        <title>Assessment of the enzymatic potential of alkaline-tolerant lipase obtained from Bacillus luteus H11 (technogenic soil) for the bioremediation of saline soils contaminated with petroleum substances.</title>
        <authorList>
            <person name="Kalwasinska A."/>
        </authorList>
    </citation>
    <scope>NUCLEOTIDE SEQUENCE [LARGE SCALE GENOMIC DNA]</scope>
    <source>
        <strain evidence="1 2">H11</strain>
    </source>
</reference>
<comment type="caution">
    <text evidence="1">The sequence shown here is derived from an EMBL/GenBank/DDBJ whole genome shotgun (WGS) entry which is preliminary data.</text>
</comment>
<sequence length="123" mass="15158">MKFECVYEEGIRFSRSESMVQQFKRILNYVERTGNEESLKYVRRAAYAEFNEVRKTIHNLFMAIKERFMEIAKEVWDYIRERVQVLYPQFVRYKLLSRRRKAYLLQHQVTDRRPRVARARANL</sequence>
<accession>A0A969PU18</accession>
<gene>
    <name evidence="1" type="ORF">HCN83_09950</name>
</gene>
<evidence type="ECO:0000313" key="2">
    <source>
        <dbReference type="Proteomes" id="UP000752012"/>
    </source>
</evidence>
<dbReference type="EMBL" id="JAATHJ010000013">
    <property type="protein sequence ID" value="NJP37908.1"/>
    <property type="molecule type" value="Genomic_DNA"/>
</dbReference>
<dbReference type="Proteomes" id="UP000752012">
    <property type="component" value="Unassembled WGS sequence"/>
</dbReference>
<dbReference type="AlphaFoldDB" id="A0A969PU18"/>
<dbReference type="RefSeq" id="WP_168006877.1">
    <property type="nucleotide sequence ID" value="NZ_JAATHJ010000013.1"/>
</dbReference>
<name>A0A969PU18_9BACI</name>